<feature type="transmembrane region" description="Helical" evidence="1">
    <location>
        <begin position="233"/>
        <end position="252"/>
    </location>
</feature>
<keyword evidence="1" id="KW-0812">Transmembrane</keyword>
<gene>
    <name evidence="2" type="ORF">DMC30DRAFT_335130</name>
</gene>
<comment type="caution">
    <text evidence="2">The sequence shown here is derived from an EMBL/GenBank/DDBJ whole genome shotgun (WGS) entry which is preliminary data.</text>
</comment>
<feature type="transmembrane region" description="Helical" evidence="1">
    <location>
        <begin position="174"/>
        <end position="194"/>
    </location>
</feature>
<name>A0A5C5FJX1_9BASI</name>
<dbReference type="AlphaFoldDB" id="A0A5C5FJX1"/>
<feature type="non-terminal residue" evidence="2">
    <location>
        <position position="411"/>
    </location>
</feature>
<keyword evidence="3" id="KW-1185">Reference proteome</keyword>
<organism evidence="2 3">
    <name type="scientific">Rhodotorula diobovata</name>
    <dbReference type="NCBI Taxonomy" id="5288"/>
    <lineage>
        <taxon>Eukaryota</taxon>
        <taxon>Fungi</taxon>
        <taxon>Dikarya</taxon>
        <taxon>Basidiomycota</taxon>
        <taxon>Pucciniomycotina</taxon>
        <taxon>Microbotryomycetes</taxon>
        <taxon>Sporidiobolales</taxon>
        <taxon>Sporidiobolaceae</taxon>
        <taxon>Rhodotorula</taxon>
    </lineage>
</organism>
<protein>
    <submittedName>
        <fullName evidence="2">Proteophosphoglycan ppg4</fullName>
    </submittedName>
</protein>
<evidence type="ECO:0000313" key="2">
    <source>
        <dbReference type="EMBL" id="TNY17107.1"/>
    </source>
</evidence>
<feature type="transmembrane region" description="Helical" evidence="1">
    <location>
        <begin position="345"/>
        <end position="362"/>
    </location>
</feature>
<evidence type="ECO:0000313" key="3">
    <source>
        <dbReference type="Proteomes" id="UP000311382"/>
    </source>
</evidence>
<dbReference type="Proteomes" id="UP000311382">
    <property type="component" value="Unassembled WGS sequence"/>
</dbReference>
<feature type="transmembrane region" description="Helical" evidence="1">
    <location>
        <begin position="206"/>
        <end position="227"/>
    </location>
</feature>
<reference evidence="2 3" key="1">
    <citation type="submission" date="2019-03" db="EMBL/GenBank/DDBJ databases">
        <title>Rhodosporidium diobovatum UCD-FST 08-225 genome sequencing, assembly, and annotation.</title>
        <authorList>
            <person name="Fakankun I.U."/>
            <person name="Fristensky B."/>
            <person name="Levin D.B."/>
        </authorList>
    </citation>
    <scope>NUCLEOTIDE SEQUENCE [LARGE SCALE GENOMIC DNA]</scope>
    <source>
        <strain evidence="2 3">UCD-FST 08-225</strain>
    </source>
</reference>
<keyword evidence="1" id="KW-0472">Membrane</keyword>
<sequence>METAASIPSVVDTLSSALSSLPANLAHTNVTLLSSLLHSFATDLAPLLPSLSAAQQEALLTNSTFLAQQVGQLSAVTAQIPQGDLRGASPEDLVAIIQIGSTRYDILTAWAPECFAIVGAYGIAAVLKAALTVMVTGPALKRAGAAAQNQGRSEDRDANRAAVLKPAKAMLGHALNLVTSTVALILQLVAWRLFILPSTPVRMSDIRLLSVAMKVLLVGYAADLLFGDLRPEIFLHHFFTFALLFVGQLAAFETKSPKFFRLAQYLILQATTEQSTYASMVAYHFYNYLRVQNHRPQLQRRLLVVTHTLLRFTRYITFPQKLVPCAFAVYWLARMWTEIDDKAWGRAWIVWCTTILSLLMILQIRFCDDTWPLAAHIGYKLHGGPLPPRQGPVMRFLARMFCCRRTRRSNV</sequence>
<evidence type="ECO:0000256" key="1">
    <source>
        <dbReference type="SAM" id="Phobius"/>
    </source>
</evidence>
<dbReference type="EMBL" id="SOZI01000246">
    <property type="protein sequence ID" value="TNY17107.1"/>
    <property type="molecule type" value="Genomic_DNA"/>
</dbReference>
<accession>A0A5C5FJX1</accession>
<dbReference type="OrthoDB" id="2528625at2759"/>
<proteinExistence type="predicted"/>
<keyword evidence="1" id="KW-1133">Transmembrane helix</keyword>